<dbReference type="RefSeq" id="WP_263271982.1">
    <property type="nucleotide sequence ID" value="NZ_CP081201.1"/>
</dbReference>
<dbReference type="EMBL" id="CP081201">
    <property type="protein sequence ID" value="UXZ98858.1"/>
    <property type="molecule type" value="Genomic_DNA"/>
</dbReference>
<protein>
    <recommendedName>
        <fullName evidence="3">ATP-binding protein</fullName>
    </recommendedName>
</protein>
<dbReference type="InterPro" id="IPR027417">
    <property type="entry name" value="P-loop_NTPase"/>
</dbReference>
<name>A0ABY6FLP3_9PSED</name>
<evidence type="ECO:0000313" key="2">
    <source>
        <dbReference type="Proteomes" id="UP001063228"/>
    </source>
</evidence>
<evidence type="ECO:0000313" key="1">
    <source>
        <dbReference type="EMBL" id="UXZ98858.1"/>
    </source>
</evidence>
<dbReference type="InterPro" id="IPR059206">
    <property type="entry name" value="Sll1717-like"/>
</dbReference>
<accession>A0ABY6FLP3</accession>
<reference evidence="1" key="1">
    <citation type="submission" date="2021-08" db="EMBL/GenBank/DDBJ databases">
        <title>Complete genome sequence of Pseudomonas phytophila.</title>
        <authorList>
            <person name="Weir B.S."/>
            <person name="Templeton M.D."/>
            <person name="Arshed S."/>
            <person name="Andersen M.T."/>
            <person name="Jayaraman J."/>
        </authorList>
    </citation>
    <scope>NUCLEOTIDE SEQUENCE</scope>
    <source>
        <strain evidence="1">ICMP 23753</strain>
    </source>
</reference>
<dbReference type="Proteomes" id="UP001063228">
    <property type="component" value="Chromosome"/>
</dbReference>
<dbReference type="SUPFAM" id="SSF52540">
    <property type="entry name" value="P-loop containing nucleoside triphosphate hydrolases"/>
    <property type="match status" value="1"/>
</dbReference>
<organism evidence="1 2">
    <name type="scientific">Pseudomonas phytophila</name>
    <dbReference type="NCBI Taxonomy" id="2867264"/>
    <lineage>
        <taxon>Bacteria</taxon>
        <taxon>Pseudomonadati</taxon>
        <taxon>Pseudomonadota</taxon>
        <taxon>Gammaproteobacteria</taxon>
        <taxon>Pseudomonadales</taxon>
        <taxon>Pseudomonadaceae</taxon>
        <taxon>Pseudomonas</taxon>
    </lineage>
</organism>
<proteinExistence type="predicted"/>
<sequence>MRADTPSIEDLMMSLQYYVPTGTAEGEKYILQEAFVQTHEYADIIAPPIGSPRLLVGKKGSGKSAILDFTLRFLKDAGLPGLLIKPLNLELSAMGDNASSGELTRIAYNAIMKAVSEEIAKQLPLMVTGENAELLESAIASGVVKPDFVSKFVRVLNGFSKPFTGYDFSSLLPSATITSCKRLERLVKSNIDTSKEAFYILIDDTDQVANPGTKNHLNRIWACILAARELTLNNDRIRCVITLRDEVWRALEKEGSGQRDQIDHFRPLVYQVNPSLEHVQSIIEKRLILAAKRAGHETIDANYSLFFEGDMPRMPFSEKRSSWPDLIRSRSRERPRDAVQLVNMMVKVALKDDAKKIDDDILSAVMPIYSKERAELVAGEYEAECPQLIHVIRSLHKIDYKHGSFLADTEAVRTHLIQMQSGFTVVINGVALKPSREEDVLSLWSLLFQAGVFYPRVSDSRQKEGYRFVFPHEEPGLVTKARWNDLQQILWEIHPAFRDYLITEQKEHGARFGLASKPSRSKAKR</sequence>
<gene>
    <name evidence="1" type="ORF">K3169_13805</name>
</gene>
<dbReference type="NCBIfam" id="NF047389">
    <property type="entry name" value="ATPase_Sll1717"/>
    <property type="match status" value="1"/>
</dbReference>
<evidence type="ECO:0008006" key="3">
    <source>
        <dbReference type="Google" id="ProtNLM"/>
    </source>
</evidence>
<keyword evidence="2" id="KW-1185">Reference proteome</keyword>